<dbReference type="EMBL" id="CP012664">
    <property type="protein sequence ID" value="AMY72325.1"/>
    <property type="molecule type" value="Genomic_DNA"/>
</dbReference>
<geneLocation type="plasmid" evidence="3">
    <name>cai42_Plasmidc</name>
</geneLocation>
<dbReference type="PANTHER" id="PTHR21432">
    <property type="entry name" value="ACETYL-COA HYDROLASE-RELATED"/>
    <property type="match status" value="1"/>
</dbReference>
<reference evidence="2 3" key="1">
    <citation type="submission" date="2015-09" db="EMBL/GenBank/DDBJ databases">
        <title>Complete genome sequence of Defluviimonas alba cai42t isolated from an oilfield in Xinjiang.</title>
        <authorList>
            <person name="Geng S."/>
            <person name="Pan X."/>
            <person name="Wu X."/>
        </authorList>
    </citation>
    <scope>NUCLEOTIDE SEQUENCE [LARGE SCALE GENOMIC DNA]</scope>
    <source>
        <strain evidence="3">cai42</strain>
        <plasmid evidence="3">cai42_Plasmidc</plasmid>
    </source>
</reference>
<dbReference type="KEGG" id="daa:AKL17_3p0169"/>
<accession>A0A159Z9Q3</accession>
<keyword evidence="2" id="KW-0614">Plasmid</keyword>
<dbReference type="Gene3D" id="3.40.1080.10">
    <property type="entry name" value="Glutaconate Coenzyme A-transferase"/>
    <property type="match status" value="1"/>
</dbReference>
<dbReference type="Gene3D" id="3.40.1080.20">
    <property type="entry name" value="Acetyl-CoA hydrolase/transferase C-terminal domain"/>
    <property type="match status" value="1"/>
</dbReference>
<dbReference type="InterPro" id="IPR038460">
    <property type="entry name" value="AcetylCoA_hyd_C_sf"/>
</dbReference>
<dbReference type="GO" id="GO:0016787">
    <property type="term" value="F:hydrolase activity"/>
    <property type="evidence" value="ECO:0007669"/>
    <property type="project" value="UniProtKB-KW"/>
</dbReference>
<name>A0A159Z9Q3_9RHOB</name>
<dbReference type="SUPFAM" id="SSF100950">
    <property type="entry name" value="NagB/RpiA/CoA transferase-like"/>
    <property type="match status" value="2"/>
</dbReference>
<evidence type="ECO:0000313" key="2">
    <source>
        <dbReference type="EMBL" id="AMY72325.1"/>
    </source>
</evidence>
<keyword evidence="2" id="KW-0808">Transferase</keyword>
<dbReference type="InterPro" id="IPR046433">
    <property type="entry name" value="ActCoA_hydro"/>
</dbReference>
<dbReference type="RefSeq" id="WP_066819372.1">
    <property type="nucleotide sequence ID" value="NZ_CP012664.1"/>
</dbReference>
<dbReference type="InterPro" id="IPR037171">
    <property type="entry name" value="NagB/RpiA_transferase-like"/>
</dbReference>
<feature type="domain" description="Acetyl-CoA hydrolase/transferase C-terminal" evidence="1">
    <location>
        <begin position="274"/>
        <end position="413"/>
    </location>
</feature>
<dbReference type="Pfam" id="PF13336">
    <property type="entry name" value="AcetylCoA_hyd_C"/>
    <property type="match status" value="1"/>
</dbReference>
<gene>
    <name evidence="2" type="ORF">AKL17_3p0169</name>
</gene>
<dbReference type="Gene3D" id="3.30.750.70">
    <property type="entry name" value="4-hydroxybutyrate coenzyme like domains"/>
    <property type="match status" value="1"/>
</dbReference>
<dbReference type="GO" id="GO:0006083">
    <property type="term" value="P:acetate metabolic process"/>
    <property type="evidence" value="ECO:0007669"/>
    <property type="project" value="InterPro"/>
</dbReference>
<dbReference type="Proteomes" id="UP000076128">
    <property type="component" value="Plasmid pcai42C"/>
</dbReference>
<protein>
    <submittedName>
        <fullName evidence="2">Acetyl-CoA hydrolase/transferase</fullName>
    </submittedName>
</protein>
<keyword evidence="2" id="KW-0378">Hydrolase</keyword>
<evidence type="ECO:0000259" key="1">
    <source>
        <dbReference type="Pfam" id="PF13336"/>
    </source>
</evidence>
<dbReference type="OrthoDB" id="9801795at2"/>
<proteinExistence type="predicted"/>
<dbReference type="AlphaFoldDB" id="A0A159Z9Q3"/>
<keyword evidence="3" id="KW-1185">Reference proteome</keyword>
<dbReference type="GO" id="GO:0008775">
    <property type="term" value="F:acetate CoA-transferase activity"/>
    <property type="evidence" value="ECO:0007669"/>
    <property type="project" value="InterPro"/>
</dbReference>
<dbReference type="PATRIC" id="fig|1335048.3.peg.5294"/>
<evidence type="ECO:0000313" key="3">
    <source>
        <dbReference type="Proteomes" id="UP000076128"/>
    </source>
</evidence>
<sequence>MLKLPDPAPATSVHLARWLRDGDRILVGQGSGEPAVLMRLLAAAASERARLTAIIGATLGPLGGAEDGLTFESCGALGTAAQVPETALTILPLHYAQFIARIVDGRLPCDVVCVQLSPPDDQGRVFLGMGDLHLIDAARRARVVCAEINPHTPRMSGTQWPDDVPVHVAVTAAGAPLAPLLGEATAEDRAIAAHVAGLVPDRAVLQLGIGRLPDTVARALKDHRDLGLHSGTLTDGVAALIQAGALTNAAKEIDAGLSVAGVIFGGPDCLNHVRLDPALEARPTGYTHAATTLTRLSRFHAINSAIEVDLTGQINAESAGGRRVGGTGGQVDFTRGAQGSPGGRAIVALPSTARGGAVSRIVPRVSHVTIARTDADTVVTEWGVAELAGYPLGERARRMIDIAAPQFREDLSRSWHDEGRTRHG</sequence>
<dbReference type="InterPro" id="IPR026888">
    <property type="entry name" value="AcetylCoA_hyd_C"/>
</dbReference>
<dbReference type="PANTHER" id="PTHR21432:SF20">
    <property type="entry name" value="ACETYL-COA HYDROLASE"/>
    <property type="match status" value="1"/>
</dbReference>
<organism evidence="2 3">
    <name type="scientific">Frigidibacter mobilis</name>
    <dbReference type="NCBI Taxonomy" id="1335048"/>
    <lineage>
        <taxon>Bacteria</taxon>
        <taxon>Pseudomonadati</taxon>
        <taxon>Pseudomonadota</taxon>
        <taxon>Alphaproteobacteria</taxon>
        <taxon>Rhodobacterales</taxon>
        <taxon>Paracoccaceae</taxon>
        <taxon>Frigidibacter</taxon>
    </lineage>
</organism>